<evidence type="ECO:0000256" key="1">
    <source>
        <dbReference type="ARBA" id="ARBA00022737"/>
    </source>
</evidence>
<dbReference type="PROSITE" id="PS50893">
    <property type="entry name" value="ABC_TRANSPORTER_2"/>
    <property type="match status" value="2"/>
</dbReference>
<evidence type="ECO:0000313" key="6">
    <source>
        <dbReference type="Proteomes" id="UP000199708"/>
    </source>
</evidence>
<evidence type="ECO:0000259" key="4">
    <source>
        <dbReference type="PROSITE" id="PS50893"/>
    </source>
</evidence>
<name>A0A1G7RZW3_9LACT</name>
<dbReference type="InterPro" id="IPR003593">
    <property type="entry name" value="AAA+_ATPase"/>
</dbReference>
<sequence>MILLQANNISRRFADVTLYESVNFSIQERDRIALVGRNGTGKSTLIKQIIGEEPINDGQFSRAKNLKIGYLEQHIAVNSSLTIWDEMLSLFTKEIALKGHAQDIANHLASLAEQGDTQSNLYQETLSRYDQIQIEMQAKNVYQIESTIRTVLHGFGFYPEDYDQPIQSLSGGQKTRIALAKLLLQDYDLLILDEPTNHLDMQTLTWLEKFLTAYQGALLIVSHDRYFLDKVATQVYEIRDHRLHHYHGNYSFYVKEKATRMEQARKLFLKQQAEINRLEDFVQKNIARASTTKRAQSRRKQLEKMERIEAPKEDSKAPRIQFSVAKESGDKVIHAEGLSIGYAPTDVLCQNINLDLTKQNAIAIVGPNGVGKTTLLKTLQGYMPAINGKIKIGTNVQIGYYDQNVNHLDGNVTVLETLWQAHDTTDEWKIRSILGSFLFSGETVEKKVSLLSGGEKARLALALLAADHDNTLLLDEPTNHLDIDSKEVLEEALIDFNGTLLFVSHDRYFINRIATHVFEISPEQSQLYLGDYDYYLAKKEELEAFKEADLERAQEKNNHQADTISAGQLSYEENKKIKSELRKLQKLADEAWADNESLELAIAQDKEAMLHAANTNDHQALIDLDQKINQKQETSNQLIAQWEEYSLAIEAYLEKYPDLQ</sequence>
<dbReference type="PANTHER" id="PTHR42855">
    <property type="entry name" value="ABC TRANSPORTER ATP-BINDING SUBUNIT"/>
    <property type="match status" value="1"/>
</dbReference>
<dbReference type="PROSITE" id="PS00211">
    <property type="entry name" value="ABC_TRANSPORTER_1"/>
    <property type="match status" value="2"/>
</dbReference>
<evidence type="ECO:0000256" key="3">
    <source>
        <dbReference type="ARBA" id="ARBA00022840"/>
    </source>
</evidence>
<reference evidence="5 6" key="1">
    <citation type="submission" date="2016-10" db="EMBL/GenBank/DDBJ databases">
        <authorList>
            <person name="de Groot N.N."/>
        </authorList>
    </citation>
    <scope>NUCLEOTIDE SEQUENCE [LARGE SCALE GENOMIC DNA]</scope>
    <source>
        <strain evidence="5 6">ATCC BAA-466</strain>
    </source>
</reference>
<dbReference type="SUPFAM" id="SSF52540">
    <property type="entry name" value="P-loop containing nucleoside triphosphate hydrolases"/>
    <property type="match status" value="2"/>
</dbReference>
<dbReference type="GO" id="GO:0005524">
    <property type="term" value="F:ATP binding"/>
    <property type="evidence" value="ECO:0007669"/>
    <property type="project" value="UniProtKB-KW"/>
</dbReference>
<dbReference type="InterPro" id="IPR051309">
    <property type="entry name" value="ABCF_ATPase"/>
</dbReference>
<dbReference type="InterPro" id="IPR027417">
    <property type="entry name" value="P-loop_NTPase"/>
</dbReference>
<dbReference type="Pfam" id="PF12848">
    <property type="entry name" value="ABC_tran_Xtn"/>
    <property type="match status" value="1"/>
</dbReference>
<dbReference type="NCBIfam" id="NF000355">
    <property type="entry name" value="ribo_prot_ABC_F"/>
    <property type="match status" value="1"/>
</dbReference>
<dbReference type="Gene3D" id="3.40.50.300">
    <property type="entry name" value="P-loop containing nucleotide triphosphate hydrolases"/>
    <property type="match status" value="2"/>
</dbReference>
<dbReference type="RefSeq" id="WP_090289645.1">
    <property type="nucleotide sequence ID" value="NZ_FNCK01000003.1"/>
</dbReference>
<evidence type="ECO:0000313" key="5">
    <source>
        <dbReference type="EMBL" id="SDG16325.1"/>
    </source>
</evidence>
<gene>
    <name evidence="5" type="ORF">SAMN05421791_103243</name>
</gene>
<protein>
    <submittedName>
        <fullName evidence="5">ATP-binding cassette, subfamily F, member 3</fullName>
    </submittedName>
</protein>
<accession>A0A1G7RZW3</accession>
<dbReference type="Proteomes" id="UP000199708">
    <property type="component" value="Unassembled WGS sequence"/>
</dbReference>
<keyword evidence="6" id="KW-1185">Reference proteome</keyword>
<organism evidence="5 6">
    <name type="scientific">Facklamia miroungae</name>
    <dbReference type="NCBI Taxonomy" id="120956"/>
    <lineage>
        <taxon>Bacteria</taxon>
        <taxon>Bacillati</taxon>
        <taxon>Bacillota</taxon>
        <taxon>Bacilli</taxon>
        <taxon>Lactobacillales</taxon>
        <taxon>Aerococcaceae</taxon>
        <taxon>Facklamia</taxon>
    </lineage>
</organism>
<dbReference type="PANTHER" id="PTHR42855:SF2">
    <property type="entry name" value="DRUG RESISTANCE ABC TRANSPORTER,ATP-BINDING PROTEIN"/>
    <property type="match status" value="1"/>
</dbReference>
<dbReference type="FunFam" id="3.40.50.300:FF:000011">
    <property type="entry name" value="Putative ABC transporter ATP-binding component"/>
    <property type="match status" value="1"/>
</dbReference>
<dbReference type="CDD" id="cd03221">
    <property type="entry name" value="ABCF_EF-3"/>
    <property type="match status" value="2"/>
</dbReference>
<dbReference type="InterPro" id="IPR003439">
    <property type="entry name" value="ABC_transporter-like_ATP-bd"/>
</dbReference>
<feature type="domain" description="ABC transporter" evidence="4">
    <location>
        <begin position="4"/>
        <end position="265"/>
    </location>
</feature>
<keyword evidence="1" id="KW-0677">Repeat</keyword>
<dbReference type="InterPro" id="IPR032781">
    <property type="entry name" value="ABC_tran_Xtn"/>
</dbReference>
<dbReference type="GO" id="GO:0003676">
    <property type="term" value="F:nucleic acid binding"/>
    <property type="evidence" value="ECO:0007669"/>
    <property type="project" value="UniProtKB-ARBA"/>
</dbReference>
<dbReference type="AlphaFoldDB" id="A0A1G7RZW3"/>
<dbReference type="InterPro" id="IPR017871">
    <property type="entry name" value="ABC_transporter-like_CS"/>
</dbReference>
<keyword evidence="2" id="KW-0547">Nucleotide-binding</keyword>
<dbReference type="SMART" id="SM00382">
    <property type="entry name" value="AAA"/>
    <property type="match status" value="2"/>
</dbReference>
<dbReference type="GO" id="GO:0016887">
    <property type="term" value="F:ATP hydrolysis activity"/>
    <property type="evidence" value="ECO:0007669"/>
    <property type="project" value="InterPro"/>
</dbReference>
<dbReference type="EMBL" id="FNCK01000003">
    <property type="protein sequence ID" value="SDG16325.1"/>
    <property type="molecule type" value="Genomic_DNA"/>
</dbReference>
<dbReference type="FunFam" id="3.40.50.300:FF:000309">
    <property type="entry name" value="ABC transporter ATP-binding protein"/>
    <property type="match status" value="1"/>
</dbReference>
<dbReference type="Pfam" id="PF00005">
    <property type="entry name" value="ABC_tran"/>
    <property type="match status" value="2"/>
</dbReference>
<proteinExistence type="predicted"/>
<dbReference type="OrthoDB" id="9760950at2"/>
<dbReference type="STRING" id="120956.SAMN05421791_103243"/>
<evidence type="ECO:0000256" key="2">
    <source>
        <dbReference type="ARBA" id="ARBA00022741"/>
    </source>
</evidence>
<feature type="domain" description="ABC transporter" evidence="4">
    <location>
        <begin position="333"/>
        <end position="547"/>
    </location>
</feature>
<keyword evidence="3 5" id="KW-0067">ATP-binding</keyword>